<gene>
    <name evidence="1" type="ORF">D9757_007347</name>
</gene>
<dbReference type="EMBL" id="JAACJN010000046">
    <property type="protein sequence ID" value="KAF5383912.1"/>
    <property type="molecule type" value="Genomic_DNA"/>
</dbReference>
<protein>
    <submittedName>
        <fullName evidence="1">Uncharacterized protein</fullName>
    </submittedName>
</protein>
<dbReference type="AlphaFoldDB" id="A0A8H5HIL7"/>
<sequence>MSDKPLPKTDTIFALALASLVKSAFNVQLGNDKFILTSPLIMRGIAAGNLVYPQMTNYLIYKFADSLQYSDNPSYYGSSAGSYMQQLESYISWVKPPRWQSRDVSVEAALALAEARDNAQITSTRYAQVEDDAAAEWAKVQKDFPGVEFFDWADRHYPALKVARGFRTSTHETLIKAMKNYFGEESEALTGYTDGIYNALNGVSSLPGFNQEGMINEPILLKKAIDSANSGRKPSEAEIAQSTVLVPEFTIPDYTKDVQAWMTAASGGAPRDKVIPFDINAGKTTTWEDYGFKTVPGGSGSAQWPFFHAAVLVNNAWVDRKLNTEGREDAISVQIAMINIKKDVPDIKTRFERAKDAPTDVLSSKYGRIIAILVGYDVELRVKFAPEMREEVNSIYEEVKATGGRMSILGFQVSAGKEETPPDHVVTKFDHVRWNRSEGTMVLVPNSGQVYPTILGALAQRFV</sequence>
<organism evidence="1 2">
    <name type="scientific">Collybiopsis confluens</name>
    <dbReference type="NCBI Taxonomy" id="2823264"/>
    <lineage>
        <taxon>Eukaryota</taxon>
        <taxon>Fungi</taxon>
        <taxon>Dikarya</taxon>
        <taxon>Basidiomycota</taxon>
        <taxon>Agaricomycotina</taxon>
        <taxon>Agaricomycetes</taxon>
        <taxon>Agaricomycetidae</taxon>
        <taxon>Agaricales</taxon>
        <taxon>Marasmiineae</taxon>
        <taxon>Omphalotaceae</taxon>
        <taxon>Collybiopsis</taxon>
    </lineage>
</organism>
<accession>A0A8H5HIL7</accession>
<dbReference type="Proteomes" id="UP000518752">
    <property type="component" value="Unassembled WGS sequence"/>
</dbReference>
<keyword evidence="2" id="KW-1185">Reference proteome</keyword>
<name>A0A8H5HIL7_9AGAR</name>
<dbReference type="OrthoDB" id="2833384at2759"/>
<evidence type="ECO:0000313" key="2">
    <source>
        <dbReference type="Proteomes" id="UP000518752"/>
    </source>
</evidence>
<reference evidence="1 2" key="1">
    <citation type="journal article" date="2020" name="ISME J.">
        <title>Uncovering the hidden diversity of litter-decomposition mechanisms in mushroom-forming fungi.</title>
        <authorList>
            <person name="Floudas D."/>
            <person name="Bentzer J."/>
            <person name="Ahren D."/>
            <person name="Johansson T."/>
            <person name="Persson P."/>
            <person name="Tunlid A."/>
        </authorList>
    </citation>
    <scope>NUCLEOTIDE SEQUENCE [LARGE SCALE GENOMIC DNA]</scope>
    <source>
        <strain evidence="1 2">CBS 406.79</strain>
    </source>
</reference>
<evidence type="ECO:0000313" key="1">
    <source>
        <dbReference type="EMBL" id="KAF5383912.1"/>
    </source>
</evidence>
<proteinExistence type="predicted"/>
<comment type="caution">
    <text evidence="1">The sequence shown here is derived from an EMBL/GenBank/DDBJ whole genome shotgun (WGS) entry which is preliminary data.</text>
</comment>